<gene>
    <name evidence="2" type="ORF">SAMN05216255_3914</name>
</gene>
<dbReference type="Pfam" id="PF23296">
    <property type="entry name" value="DUF7079"/>
    <property type="match status" value="1"/>
</dbReference>
<accession>A0A239IJ23</accession>
<evidence type="ECO:0000313" key="2">
    <source>
        <dbReference type="EMBL" id="SNS93650.1"/>
    </source>
</evidence>
<dbReference type="EMBL" id="FZOG01000006">
    <property type="protein sequence ID" value="SNS93650.1"/>
    <property type="molecule type" value="Genomic_DNA"/>
</dbReference>
<feature type="domain" description="DUF7079" evidence="1">
    <location>
        <begin position="9"/>
        <end position="116"/>
    </location>
</feature>
<dbReference type="AlphaFoldDB" id="A0A239IJ23"/>
<dbReference type="Proteomes" id="UP000242915">
    <property type="component" value="Unassembled WGS sequence"/>
</dbReference>
<reference evidence="3" key="1">
    <citation type="submission" date="2017-06" db="EMBL/GenBank/DDBJ databases">
        <authorList>
            <person name="Varghese N."/>
            <person name="Submissions S."/>
        </authorList>
    </citation>
    <scope>NUCLEOTIDE SEQUENCE [LARGE SCALE GENOMIC DNA]</scope>
    <source>
        <strain evidence="3">CIP 108523</strain>
    </source>
</reference>
<evidence type="ECO:0000259" key="1">
    <source>
        <dbReference type="Pfam" id="PF23296"/>
    </source>
</evidence>
<name>A0A239IJ23_9PSED</name>
<keyword evidence="3" id="KW-1185">Reference proteome</keyword>
<organism evidence="2 3">
    <name type="scientific">Pseudomonas segetis</name>
    <dbReference type="NCBI Taxonomy" id="298908"/>
    <lineage>
        <taxon>Bacteria</taxon>
        <taxon>Pseudomonadati</taxon>
        <taxon>Pseudomonadota</taxon>
        <taxon>Gammaproteobacteria</taxon>
        <taxon>Pseudomonadales</taxon>
        <taxon>Pseudomonadaceae</taxon>
        <taxon>Pseudomonas</taxon>
    </lineage>
</organism>
<protein>
    <recommendedName>
        <fullName evidence="1">DUF7079 domain-containing protein</fullName>
    </recommendedName>
</protein>
<dbReference type="RefSeq" id="WP_029529423.1">
    <property type="nucleotide sequence ID" value="NZ_FZOG01000006.1"/>
</dbReference>
<proteinExistence type="predicted"/>
<dbReference type="InterPro" id="IPR055507">
    <property type="entry name" value="DUF7079"/>
</dbReference>
<sequence>MEYVLSPHERARIRAVLSEAFNDLPVDYDYLAEQVKDVDPKVLHEILYSEVAPLCFSNLAAPVPPVWTGFEPDSLNAMIDQRLAARERHWLRRQFDKILIRWLSYNYAYIWQEITRRIK</sequence>
<evidence type="ECO:0000313" key="3">
    <source>
        <dbReference type="Proteomes" id="UP000242915"/>
    </source>
</evidence>